<keyword evidence="2" id="KW-1133">Transmembrane helix</keyword>
<keyword evidence="2" id="KW-0472">Membrane</keyword>
<feature type="transmembrane region" description="Helical" evidence="2">
    <location>
        <begin position="77"/>
        <end position="96"/>
    </location>
</feature>
<feature type="transmembrane region" description="Helical" evidence="2">
    <location>
        <begin position="127"/>
        <end position="149"/>
    </location>
</feature>
<organism evidence="3">
    <name type="scientific">uncultured Desulfobacteraceae bacterium</name>
    <dbReference type="NCBI Taxonomy" id="218296"/>
    <lineage>
        <taxon>Bacteria</taxon>
        <taxon>Pseudomonadati</taxon>
        <taxon>Thermodesulfobacteriota</taxon>
        <taxon>Desulfobacteria</taxon>
        <taxon>Desulfobacterales</taxon>
        <taxon>Desulfobacteraceae</taxon>
        <taxon>environmental samples</taxon>
    </lineage>
</organism>
<dbReference type="EMBL" id="CAACVI010000034">
    <property type="protein sequence ID" value="VEN74700.1"/>
    <property type="molecule type" value="Genomic_DNA"/>
</dbReference>
<feature type="region of interest" description="Disordered" evidence="1">
    <location>
        <begin position="225"/>
        <end position="250"/>
    </location>
</feature>
<gene>
    <name evidence="3" type="ORF">EPICR_40287</name>
</gene>
<evidence type="ECO:0000313" key="3">
    <source>
        <dbReference type="EMBL" id="VEN74700.1"/>
    </source>
</evidence>
<feature type="transmembrane region" description="Helical" evidence="2">
    <location>
        <begin position="49"/>
        <end position="70"/>
    </location>
</feature>
<evidence type="ECO:0000256" key="2">
    <source>
        <dbReference type="SAM" id="Phobius"/>
    </source>
</evidence>
<reference evidence="3" key="1">
    <citation type="submission" date="2019-01" db="EMBL/GenBank/DDBJ databases">
        <authorList>
            <consortium name="Genoscope - CEA"/>
            <person name="William W."/>
        </authorList>
    </citation>
    <scope>NUCLEOTIDE SEQUENCE</scope>
    <source>
        <strain evidence="3">CR-1</strain>
    </source>
</reference>
<feature type="compositionally biased region" description="Polar residues" evidence="1">
    <location>
        <begin position="225"/>
        <end position="235"/>
    </location>
</feature>
<protein>
    <recommendedName>
        <fullName evidence="4">Vitamin K epoxide reductase domain-containing protein</fullName>
    </recommendedName>
</protein>
<name>A0A484HHR3_9BACT</name>
<evidence type="ECO:0008006" key="4">
    <source>
        <dbReference type="Google" id="ProtNLM"/>
    </source>
</evidence>
<dbReference type="AlphaFoldDB" id="A0A484HHR3"/>
<sequence length="320" mass="34628">MMEAPARFRLAALLLSMAGALYCLASKLGLADRVCFSEGCGVYTEFEVLGFSLYLWGAGAFFLLALLSAFKKDVWAWRLSLAFVIADCGLLTWLAFGPPCSGCMMAGLFFILVFCAQSLLRKALFPWASFAVPAVVAALWIFAFSPSVFSMARDGLMQPWPIYGGGPVKVFFSPTCPSCVEIINDIADMGESEAGFYPIAKNPADGRLIARMDALIRQGQNIQTALSGAGSPSDSTHGEAPDAAPPETPPKTLMDALKLKWRLLKNKARLFQMGFKTVPAVIGSRIVSPKQTAPRDLNDFFKHPGAHSGECDIFSNTPCR</sequence>
<evidence type="ECO:0000256" key="1">
    <source>
        <dbReference type="SAM" id="MobiDB-lite"/>
    </source>
</evidence>
<feature type="transmembrane region" description="Helical" evidence="2">
    <location>
        <begin position="102"/>
        <end position="120"/>
    </location>
</feature>
<proteinExistence type="predicted"/>
<keyword evidence="2" id="KW-0812">Transmembrane</keyword>
<accession>A0A484HHR3</accession>